<keyword evidence="1" id="KW-0472">Membrane</keyword>
<dbReference type="Proteomes" id="UP000306340">
    <property type="component" value="Unassembled WGS sequence"/>
</dbReference>
<evidence type="ECO:0000313" key="2">
    <source>
        <dbReference type="EMBL" id="TKA95442.1"/>
    </source>
</evidence>
<keyword evidence="1" id="KW-0812">Transmembrane</keyword>
<dbReference type="AlphaFoldDB" id="A0A4U0YS77"/>
<protein>
    <submittedName>
        <fullName evidence="2">Uncharacterized protein</fullName>
    </submittedName>
</protein>
<sequence length="66" mass="7007">MGKKAGAGARVAGRPLWSIGAQGLLSLALVLLFLRLLQLRLDSVAPGPAAIPRRWGVPLIPKKGRR</sequence>
<proteinExistence type="predicted"/>
<name>A0A4U0YS77_9RHOB</name>
<keyword evidence="1" id="KW-1133">Transmembrane helix</keyword>
<feature type="transmembrane region" description="Helical" evidence="1">
    <location>
        <begin position="16"/>
        <end position="34"/>
    </location>
</feature>
<accession>A0A4U0YS77</accession>
<evidence type="ECO:0000313" key="3">
    <source>
        <dbReference type="Proteomes" id="UP000306340"/>
    </source>
</evidence>
<reference evidence="2 3" key="1">
    <citation type="submission" date="2019-04" db="EMBL/GenBank/DDBJ databases">
        <title>Crypto-aerobic microbial life in anoxic (sulfidic) marine sediments.</title>
        <authorList>
            <person name="Bhattacharya S."/>
            <person name="Roy C."/>
            <person name="Mondal N."/>
            <person name="Sarkar J."/>
            <person name="Mandal S."/>
            <person name="Rameez M.J."/>
            <person name="Ghosh W."/>
        </authorList>
    </citation>
    <scope>NUCLEOTIDE SEQUENCE [LARGE SCALE GENOMIC DNA]</scope>
    <source>
        <strain evidence="2 3">SBBC</strain>
    </source>
</reference>
<comment type="caution">
    <text evidence="2">The sequence shown here is derived from an EMBL/GenBank/DDBJ whole genome shotgun (WGS) entry which is preliminary data.</text>
</comment>
<evidence type="ECO:0000256" key="1">
    <source>
        <dbReference type="SAM" id="Phobius"/>
    </source>
</evidence>
<dbReference type="EMBL" id="SWAU01000186">
    <property type="protein sequence ID" value="TKA95442.1"/>
    <property type="molecule type" value="Genomic_DNA"/>
</dbReference>
<dbReference type="RefSeq" id="WP_136793607.1">
    <property type="nucleotide sequence ID" value="NZ_SWAU01000186.1"/>
</dbReference>
<organism evidence="2 3">
    <name type="scientific">Cereibacter changlensis</name>
    <dbReference type="NCBI Taxonomy" id="402884"/>
    <lineage>
        <taxon>Bacteria</taxon>
        <taxon>Pseudomonadati</taxon>
        <taxon>Pseudomonadota</taxon>
        <taxon>Alphaproteobacteria</taxon>
        <taxon>Rhodobacterales</taxon>
        <taxon>Paracoccaceae</taxon>
        <taxon>Cereibacter</taxon>
    </lineage>
</organism>
<gene>
    <name evidence="2" type="ORF">FAZ78_16855</name>
</gene>